<dbReference type="InterPro" id="IPR036380">
    <property type="entry name" value="Isochorismatase-like_sf"/>
</dbReference>
<evidence type="ECO:0000259" key="1">
    <source>
        <dbReference type="Pfam" id="PF00857"/>
    </source>
</evidence>
<proteinExistence type="predicted"/>
<dbReference type="InterPro" id="IPR000868">
    <property type="entry name" value="Isochorismatase-like_dom"/>
</dbReference>
<accession>A0ABV7CJP0</accession>
<sequence>MINITRHNSVLLIVDMQAKLAPAISEFTAAAEVLSKTQHIAKLMQIPCVLTEQNPAGLGTSISMLQTTLRVEKHTFATPVAELQQVLGAAFERNTFVLGGVESHVCVLQTAEALLQAGKQVVLLADGVASRKPENVNWALQHLRQLGAAVLPYESVVFKWLESCQDAHFKAALQQIK</sequence>
<dbReference type="SUPFAM" id="SSF52499">
    <property type="entry name" value="Isochorismatase-like hydrolases"/>
    <property type="match status" value="1"/>
</dbReference>
<evidence type="ECO:0000313" key="2">
    <source>
        <dbReference type="EMBL" id="MFC3032865.1"/>
    </source>
</evidence>
<dbReference type="PANTHER" id="PTHR14119:SF3">
    <property type="entry name" value="ISOCHORISMATASE DOMAIN-CONTAINING PROTEIN 2"/>
    <property type="match status" value="1"/>
</dbReference>
<dbReference type="InterPro" id="IPR050993">
    <property type="entry name" value="Isochorismatase_domain"/>
</dbReference>
<dbReference type="Proteomes" id="UP001595453">
    <property type="component" value="Unassembled WGS sequence"/>
</dbReference>
<keyword evidence="3" id="KW-1185">Reference proteome</keyword>
<dbReference type="Gene3D" id="3.40.50.850">
    <property type="entry name" value="Isochorismatase-like"/>
    <property type="match status" value="1"/>
</dbReference>
<dbReference type="PANTHER" id="PTHR14119">
    <property type="entry name" value="HYDROLASE"/>
    <property type="match status" value="1"/>
</dbReference>
<gene>
    <name evidence="2" type="ORF">ACFOEE_10070</name>
</gene>
<feature type="domain" description="Isochorismatase-like" evidence="1">
    <location>
        <begin position="9"/>
        <end position="151"/>
    </location>
</feature>
<dbReference type="RefSeq" id="WP_377123779.1">
    <property type="nucleotide sequence ID" value="NZ_JBHRSD010000015.1"/>
</dbReference>
<reference evidence="3" key="1">
    <citation type="journal article" date="2019" name="Int. J. Syst. Evol. Microbiol.">
        <title>The Global Catalogue of Microorganisms (GCM) 10K type strain sequencing project: providing services to taxonomists for standard genome sequencing and annotation.</title>
        <authorList>
            <consortium name="The Broad Institute Genomics Platform"/>
            <consortium name="The Broad Institute Genome Sequencing Center for Infectious Disease"/>
            <person name="Wu L."/>
            <person name="Ma J."/>
        </authorList>
    </citation>
    <scope>NUCLEOTIDE SEQUENCE [LARGE SCALE GENOMIC DNA]</scope>
    <source>
        <strain evidence="3">KCTC 42730</strain>
    </source>
</reference>
<evidence type="ECO:0000313" key="3">
    <source>
        <dbReference type="Proteomes" id="UP001595453"/>
    </source>
</evidence>
<dbReference type="EMBL" id="JBHRSD010000015">
    <property type="protein sequence ID" value="MFC3032865.1"/>
    <property type="molecule type" value="Genomic_DNA"/>
</dbReference>
<comment type="caution">
    <text evidence="2">The sequence shown here is derived from an EMBL/GenBank/DDBJ whole genome shotgun (WGS) entry which is preliminary data.</text>
</comment>
<protein>
    <submittedName>
        <fullName evidence="2">Isochorismatase family protein</fullName>
    </submittedName>
</protein>
<dbReference type="Pfam" id="PF00857">
    <property type="entry name" value="Isochorismatase"/>
    <property type="match status" value="1"/>
</dbReference>
<name>A0ABV7CJP0_9GAMM</name>
<organism evidence="2 3">
    <name type="scientific">Pseudoalteromonas fenneropenaei</name>
    <dbReference type="NCBI Taxonomy" id="1737459"/>
    <lineage>
        <taxon>Bacteria</taxon>
        <taxon>Pseudomonadati</taxon>
        <taxon>Pseudomonadota</taxon>
        <taxon>Gammaproteobacteria</taxon>
        <taxon>Alteromonadales</taxon>
        <taxon>Pseudoalteromonadaceae</taxon>
        <taxon>Pseudoalteromonas</taxon>
    </lineage>
</organism>